<dbReference type="PANTHER" id="PTHR12243:SF67">
    <property type="entry name" value="COREPRESSOR OF PANGOLIN, ISOFORM A-RELATED"/>
    <property type="match status" value="1"/>
</dbReference>
<dbReference type="GO" id="GO:0005667">
    <property type="term" value="C:transcription regulator complex"/>
    <property type="evidence" value="ECO:0007669"/>
    <property type="project" value="TreeGrafter"/>
</dbReference>
<dbReference type="EMBL" id="BMAO01012638">
    <property type="protein sequence ID" value="GFQ82881.1"/>
    <property type="molecule type" value="Genomic_DNA"/>
</dbReference>
<dbReference type="OrthoDB" id="6616165at2759"/>
<name>A0A8X6KSQ1_TRICU</name>
<keyword evidence="3" id="KW-1185">Reference proteome</keyword>
<evidence type="ECO:0000313" key="2">
    <source>
        <dbReference type="EMBL" id="GFQ82881.1"/>
    </source>
</evidence>
<comment type="caution">
    <text evidence="2">The sequence shown here is derived from an EMBL/GenBank/DDBJ whole genome shotgun (WGS) entry which is preliminary data.</text>
</comment>
<protein>
    <recommendedName>
        <fullName evidence="1">MADF domain-containing protein</fullName>
    </recommendedName>
</protein>
<dbReference type="Proteomes" id="UP000887116">
    <property type="component" value="Unassembled WGS sequence"/>
</dbReference>
<gene>
    <name evidence="2" type="primary">NCL1_45690</name>
    <name evidence="2" type="ORF">TNCT_356031</name>
</gene>
<sequence>MVKSSLYFGDNQNGEQLKEKWHQLRSNYMRAKRRKNHKPSGSGAKPKSTWPYFEVMSFLDPSLESRSTSGNVAFEQQEVLLYTDHAEYMSEEITPDIPYSLDASIQSECLDASIQTGCLDSSVEKELETPKRNFKRKQTTEKALDDIDREYLEELKRINASRVDENNPDRMFLLKASYLASLKTEKYSEHG</sequence>
<dbReference type="Pfam" id="PF10545">
    <property type="entry name" value="MADF_DNA_bdg"/>
    <property type="match status" value="1"/>
</dbReference>
<reference evidence="2" key="1">
    <citation type="submission" date="2020-07" db="EMBL/GenBank/DDBJ databases">
        <title>Multicomponent nature underlies the extraordinary mechanical properties of spider dragline silk.</title>
        <authorList>
            <person name="Kono N."/>
            <person name="Nakamura H."/>
            <person name="Mori M."/>
            <person name="Yoshida Y."/>
            <person name="Ohtoshi R."/>
            <person name="Malay A.D."/>
            <person name="Moran D.A.P."/>
            <person name="Tomita M."/>
            <person name="Numata K."/>
            <person name="Arakawa K."/>
        </authorList>
    </citation>
    <scope>NUCLEOTIDE SEQUENCE</scope>
</reference>
<dbReference type="InterPro" id="IPR039353">
    <property type="entry name" value="TF_Adf1"/>
</dbReference>
<dbReference type="GO" id="GO:0006357">
    <property type="term" value="P:regulation of transcription by RNA polymerase II"/>
    <property type="evidence" value="ECO:0007669"/>
    <property type="project" value="TreeGrafter"/>
</dbReference>
<dbReference type="InterPro" id="IPR006578">
    <property type="entry name" value="MADF-dom"/>
</dbReference>
<proteinExistence type="predicted"/>
<dbReference type="GO" id="GO:0005634">
    <property type="term" value="C:nucleus"/>
    <property type="evidence" value="ECO:0007669"/>
    <property type="project" value="TreeGrafter"/>
</dbReference>
<organism evidence="2 3">
    <name type="scientific">Trichonephila clavata</name>
    <name type="common">Joro spider</name>
    <name type="synonym">Nephila clavata</name>
    <dbReference type="NCBI Taxonomy" id="2740835"/>
    <lineage>
        <taxon>Eukaryota</taxon>
        <taxon>Metazoa</taxon>
        <taxon>Ecdysozoa</taxon>
        <taxon>Arthropoda</taxon>
        <taxon>Chelicerata</taxon>
        <taxon>Arachnida</taxon>
        <taxon>Araneae</taxon>
        <taxon>Araneomorphae</taxon>
        <taxon>Entelegynae</taxon>
        <taxon>Araneoidea</taxon>
        <taxon>Nephilidae</taxon>
        <taxon>Trichonephila</taxon>
    </lineage>
</organism>
<evidence type="ECO:0000259" key="1">
    <source>
        <dbReference type="PROSITE" id="PS51029"/>
    </source>
</evidence>
<feature type="domain" description="MADF" evidence="1">
    <location>
        <begin position="1"/>
        <end position="64"/>
    </location>
</feature>
<dbReference type="PANTHER" id="PTHR12243">
    <property type="entry name" value="MADF DOMAIN TRANSCRIPTION FACTOR"/>
    <property type="match status" value="1"/>
</dbReference>
<evidence type="ECO:0000313" key="3">
    <source>
        <dbReference type="Proteomes" id="UP000887116"/>
    </source>
</evidence>
<dbReference type="AlphaFoldDB" id="A0A8X6KSQ1"/>
<dbReference type="PROSITE" id="PS51029">
    <property type="entry name" value="MADF"/>
    <property type="match status" value="1"/>
</dbReference>
<accession>A0A8X6KSQ1</accession>